<dbReference type="EMBL" id="KE148150">
    <property type="protein sequence ID" value="EPE07564.1"/>
    <property type="molecule type" value="Genomic_DNA"/>
</dbReference>
<feature type="compositionally biased region" description="Basic and acidic residues" evidence="8">
    <location>
        <begin position="263"/>
        <end position="279"/>
    </location>
</feature>
<evidence type="ECO:0000256" key="5">
    <source>
        <dbReference type="ARBA" id="ARBA00022448"/>
    </source>
</evidence>
<dbReference type="HOGENOM" id="CLU_087050_0_0_1"/>
<evidence type="ECO:0000256" key="3">
    <source>
        <dbReference type="ARBA" id="ARBA00005913"/>
    </source>
</evidence>
<evidence type="ECO:0000259" key="9">
    <source>
        <dbReference type="Pfam" id="PF10241"/>
    </source>
</evidence>
<evidence type="ECO:0000256" key="1">
    <source>
        <dbReference type="ARBA" id="ARBA00002069"/>
    </source>
</evidence>
<dbReference type="VEuPathDB" id="FungiDB:F503_00286"/>
<dbReference type="AlphaFoldDB" id="S3C1Z6"/>
<dbReference type="GO" id="GO:0032880">
    <property type="term" value="P:regulation of protein localization"/>
    <property type="evidence" value="ECO:0007669"/>
    <property type="project" value="TreeGrafter"/>
</dbReference>
<dbReference type="GO" id="GO:0031083">
    <property type="term" value="C:BLOC-1 complex"/>
    <property type="evidence" value="ECO:0007669"/>
    <property type="project" value="TreeGrafter"/>
</dbReference>
<comment type="subcellular location">
    <subcellularLocation>
        <location evidence="2">Endosome</location>
    </subcellularLocation>
</comment>
<dbReference type="GO" id="GO:0007032">
    <property type="term" value="P:endosome organization"/>
    <property type="evidence" value="ECO:0007669"/>
    <property type="project" value="TreeGrafter"/>
</dbReference>
<comment type="function">
    <text evidence="1">Component of the biogenesis of lysosome-related organelles complex-1 (BLOC-1) involved in endosomal cargo sorting.</text>
</comment>
<evidence type="ECO:0000256" key="8">
    <source>
        <dbReference type="SAM" id="MobiDB-lite"/>
    </source>
</evidence>
<evidence type="ECO:0000313" key="10">
    <source>
        <dbReference type="EMBL" id="EPE07564.1"/>
    </source>
</evidence>
<feature type="domain" description="KxDL" evidence="9">
    <location>
        <begin position="182"/>
        <end position="267"/>
    </location>
</feature>
<accession>S3C1Z6</accession>
<keyword evidence="5" id="KW-0813">Transport</keyword>
<evidence type="ECO:0000256" key="4">
    <source>
        <dbReference type="ARBA" id="ARBA00016207"/>
    </source>
</evidence>
<name>S3C1Z6_OPHP1</name>
<dbReference type="InterPro" id="IPR051390">
    <property type="entry name" value="BLOC-1_subunit_KXD1"/>
</dbReference>
<dbReference type="Proteomes" id="UP000016923">
    <property type="component" value="Unassembled WGS sequence"/>
</dbReference>
<feature type="region of interest" description="Disordered" evidence="8">
    <location>
        <begin position="258"/>
        <end position="279"/>
    </location>
</feature>
<dbReference type="PANTHER" id="PTHR37787">
    <property type="entry name" value="BIOGENESIS OF LYSOSOME-RELATED ORGANELLES COMPLEX 1 SUBUNIT KXD1"/>
    <property type="match status" value="1"/>
</dbReference>
<reference evidence="10 11" key="1">
    <citation type="journal article" date="2013" name="BMC Genomics">
        <title>The genome and transcriptome of the pine saprophyte Ophiostoma piceae, and a comparison with the bark beetle-associated pine pathogen Grosmannia clavigera.</title>
        <authorList>
            <person name="Haridas S."/>
            <person name="Wang Y."/>
            <person name="Lim L."/>
            <person name="Massoumi Alamouti S."/>
            <person name="Jackman S."/>
            <person name="Docking R."/>
            <person name="Robertson G."/>
            <person name="Birol I."/>
            <person name="Bohlmann J."/>
            <person name="Breuil C."/>
        </authorList>
    </citation>
    <scope>NUCLEOTIDE SEQUENCE [LARGE SCALE GENOMIC DNA]</scope>
    <source>
        <strain evidence="10 11">UAMH 11346</strain>
    </source>
</reference>
<comment type="similarity">
    <text evidence="3">Belongs to the KXD1 family.</text>
</comment>
<evidence type="ECO:0000313" key="11">
    <source>
        <dbReference type="Proteomes" id="UP000016923"/>
    </source>
</evidence>
<evidence type="ECO:0000256" key="7">
    <source>
        <dbReference type="ARBA" id="ARBA00029808"/>
    </source>
</evidence>
<sequence length="279" mass="31324">MPRKTINMAVLSLEEMCFLLSFSSPFFLFLLLLLKVSSIIFTSPELINSFSHFTDTLKQSFLSLTHPTHTRSQSSHSSTIYPILHRVIMSSSYTSPMYSGTLPMAVPGKDDYPGYYNGYQSGHSSYSVSPPESENVSSASGSASYGQSGYTASASYAGSMQGEYDSSVSAANVDFNEYMQDRFHDSFNPIPLDKSVAMQAHTSGTLNDKQREVLELQQKAQARLTKMRSRFNDGMREAREVRADLEWSQKKLTSMNAKAAKKYPKEYKKARERYPSPDY</sequence>
<organism evidence="10 11">
    <name type="scientific">Ophiostoma piceae (strain UAMH 11346)</name>
    <name type="common">Sap stain fungus</name>
    <dbReference type="NCBI Taxonomy" id="1262450"/>
    <lineage>
        <taxon>Eukaryota</taxon>
        <taxon>Fungi</taxon>
        <taxon>Dikarya</taxon>
        <taxon>Ascomycota</taxon>
        <taxon>Pezizomycotina</taxon>
        <taxon>Sordariomycetes</taxon>
        <taxon>Sordariomycetidae</taxon>
        <taxon>Ophiostomatales</taxon>
        <taxon>Ophiostomataceae</taxon>
        <taxon>Ophiostoma</taxon>
    </lineage>
</organism>
<dbReference type="Pfam" id="PF10241">
    <property type="entry name" value="KxDL"/>
    <property type="match status" value="1"/>
</dbReference>
<protein>
    <recommendedName>
        <fullName evidence="4">Biogenesis of lysosome-related organelles complex 1 subunit KXD1</fullName>
    </recommendedName>
    <alternativeName>
        <fullName evidence="7">KxDL homolog</fullName>
    </alternativeName>
</protein>
<dbReference type="PANTHER" id="PTHR37787:SF1">
    <property type="entry name" value="BIOGENESIS OF LYSOSOME-RELATED ORGANELLES COMPLEX 1 SUBUNIT KXD1"/>
    <property type="match status" value="1"/>
</dbReference>
<feature type="region of interest" description="Disordered" evidence="8">
    <location>
        <begin position="123"/>
        <end position="144"/>
    </location>
</feature>
<keyword evidence="6" id="KW-0967">Endosome</keyword>
<proteinExistence type="inferred from homology"/>
<evidence type="ECO:0000256" key="6">
    <source>
        <dbReference type="ARBA" id="ARBA00022753"/>
    </source>
</evidence>
<dbReference type="InterPro" id="IPR019371">
    <property type="entry name" value="KxDL_dom"/>
</dbReference>
<gene>
    <name evidence="10" type="ORF">F503_00286</name>
</gene>
<dbReference type="OrthoDB" id="4089816at2759"/>
<evidence type="ECO:0000256" key="2">
    <source>
        <dbReference type="ARBA" id="ARBA00004177"/>
    </source>
</evidence>
<dbReference type="GO" id="GO:0005768">
    <property type="term" value="C:endosome"/>
    <property type="evidence" value="ECO:0007669"/>
    <property type="project" value="UniProtKB-SubCell"/>
</dbReference>
<keyword evidence="11" id="KW-1185">Reference proteome</keyword>
<dbReference type="eggNOG" id="ENOG502S1H5">
    <property type="taxonomic scope" value="Eukaryota"/>
</dbReference>